<evidence type="ECO:0000313" key="1">
    <source>
        <dbReference type="EMBL" id="SDO54741.1"/>
    </source>
</evidence>
<accession>A0A1H0KG46</accession>
<dbReference type="AlphaFoldDB" id="A0A1H0KG46"/>
<reference evidence="2" key="1">
    <citation type="submission" date="2016-10" db="EMBL/GenBank/DDBJ databases">
        <authorList>
            <person name="Varghese N."/>
            <person name="Submissions S."/>
        </authorList>
    </citation>
    <scope>NUCLEOTIDE SEQUENCE [LARGE SCALE GENOMIC DNA]</scope>
    <source>
        <strain evidence="2">IBRC-M 10655</strain>
    </source>
</reference>
<name>A0A1H0KG46_9PSEU</name>
<organism evidence="1 2">
    <name type="scientific">Actinokineospora alba</name>
    <dbReference type="NCBI Taxonomy" id="504798"/>
    <lineage>
        <taxon>Bacteria</taxon>
        <taxon>Bacillati</taxon>
        <taxon>Actinomycetota</taxon>
        <taxon>Actinomycetes</taxon>
        <taxon>Pseudonocardiales</taxon>
        <taxon>Pseudonocardiaceae</taxon>
        <taxon>Actinokineospora</taxon>
    </lineage>
</organism>
<protein>
    <submittedName>
        <fullName evidence="1">Uncharacterized protein</fullName>
    </submittedName>
</protein>
<evidence type="ECO:0000313" key="2">
    <source>
        <dbReference type="Proteomes" id="UP000199651"/>
    </source>
</evidence>
<dbReference type="Proteomes" id="UP000199651">
    <property type="component" value="Unassembled WGS sequence"/>
</dbReference>
<sequence>MSGPVQLTSLVRNLNDLGAMLNPVKLVTVVASVVNEIKEPPPGDPDALDVLAAAYRVAGATLTPLGPQVAALGAEPLPATGRVLDRVAATMTATGDTLAELATSVREHQRRHAELHQALAAAAHDATHVGSVPMPDPVGIAKLVGVVGDLISGCVAVYTDALTAADRAAGRLTDLRGAARAAAAVDGGLSPKDAVALADIGLESARYDPGLFGLTQLARLGAAKSAEVAELLASASSDAERAWLFKAVGAGHGVEVLRGFAEAIRGRDETWLRSHLSLVDRGDEAAQSRMGVAVRQYEATTCGTTVLIVARAEHDPVYALTLTRDDFQPAFAAERAVVHNETNVVYPQAVGTSPKGVAAYLTRHLGTRYDWRLVDDTDRREISRTLREVMAAVDQGHPVPLLVGGIVPRHYVLVVGHERGVLLVFEPTAGRTVAVPEQAFLDGDLKSALGFDHVQSAILPS</sequence>
<dbReference type="STRING" id="504798.SAMN05421871_102584"/>
<dbReference type="EMBL" id="FNJB01000003">
    <property type="protein sequence ID" value="SDO54741.1"/>
    <property type="molecule type" value="Genomic_DNA"/>
</dbReference>
<gene>
    <name evidence="1" type="ORF">SAMN05192558_103465</name>
</gene>
<proteinExistence type="predicted"/>
<keyword evidence="2" id="KW-1185">Reference proteome</keyword>